<evidence type="ECO:0000313" key="3">
    <source>
        <dbReference type="EMBL" id="MFD2682904.1"/>
    </source>
</evidence>
<reference evidence="4" key="1">
    <citation type="journal article" date="2019" name="Int. J. Syst. Evol. Microbiol.">
        <title>The Global Catalogue of Microorganisms (GCM) 10K type strain sequencing project: providing services to taxonomists for standard genome sequencing and annotation.</title>
        <authorList>
            <consortium name="The Broad Institute Genomics Platform"/>
            <consortium name="The Broad Institute Genome Sequencing Center for Infectious Disease"/>
            <person name="Wu L."/>
            <person name="Ma J."/>
        </authorList>
    </citation>
    <scope>NUCLEOTIDE SEQUENCE [LARGE SCALE GENOMIC DNA]</scope>
    <source>
        <strain evidence="4">KCTC 3913</strain>
    </source>
</reference>
<dbReference type="InterPro" id="IPR036986">
    <property type="entry name" value="S4_RNA-bd_sf"/>
</dbReference>
<evidence type="ECO:0000313" key="4">
    <source>
        <dbReference type="Proteomes" id="UP001597506"/>
    </source>
</evidence>
<dbReference type="RefSeq" id="WP_377937624.1">
    <property type="nucleotide sequence ID" value="NZ_JBHUMF010000031.1"/>
</dbReference>
<dbReference type="Proteomes" id="UP001597506">
    <property type="component" value="Unassembled WGS sequence"/>
</dbReference>
<dbReference type="Pfam" id="PF21278">
    <property type="entry name" value="YlmH_1st"/>
    <property type="match status" value="1"/>
</dbReference>
<evidence type="ECO:0000256" key="1">
    <source>
        <dbReference type="PROSITE-ProRule" id="PRU00182"/>
    </source>
</evidence>
<dbReference type="PROSITE" id="PS50889">
    <property type="entry name" value="S4"/>
    <property type="match status" value="1"/>
</dbReference>
<dbReference type="CDD" id="cd00165">
    <property type="entry name" value="S4"/>
    <property type="match status" value="1"/>
</dbReference>
<dbReference type="PANTHER" id="PTHR13633:SF3">
    <property type="entry name" value="MITOCHONDRIAL TRANSCRIPTION RESCUE FACTOR 1"/>
    <property type="match status" value="1"/>
</dbReference>
<dbReference type="Gene3D" id="3.30.70.330">
    <property type="match status" value="1"/>
</dbReference>
<gene>
    <name evidence="3" type="ORF">ACFSUL_19355</name>
</gene>
<proteinExistence type="predicted"/>
<organism evidence="3 4">
    <name type="scientific">Bacillus seohaeanensis</name>
    <dbReference type="NCBI Taxonomy" id="284580"/>
    <lineage>
        <taxon>Bacteria</taxon>
        <taxon>Bacillati</taxon>
        <taxon>Bacillota</taxon>
        <taxon>Bacilli</taxon>
        <taxon>Bacillales</taxon>
        <taxon>Bacillaceae</taxon>
        <taxon>Bacillus</taxon>
    </lineage>
</organism>
<accession>A0ABW5RWR5</accession>
<dbReference type="SUPFAM" id="SSF55174">
    <property type="entry name" value="Alpha-L RNA-binding motif"/>
    <property type="match status" value="1"/>
</dbReference>
<dbReference type="Pfam" id="PF17774">
    <property type="entry name" value="YlmH_RBD"/>
    <property type="match status" value="1"/>
</dbReference>
<dbReference type="Pfam" id="PF01479">
    <property type="entry name" value="S4"/>
    <property type="match status" value="1"/>
</dbReference>
<sequence length="258" mass="29947">MSSIYQHFRKDEKEFVDAVLQWKQSVRDQYAPMLTDFLDPRQQFIVQSLIGGQDDINLHFYPFESSIERRRAVICPDYFVPQEEDFKVKTYEIDYPVKFVTIQHPEVLGSLMSIGLKREKFGDIIKNDSRVQLYLAEEISEYVKMELQQIGKTKIKLKQILKSDRISSEEVWNEKTTTVSSLRLDVLLSSIYNISRQKAQALINGGVVKVNWKLVENTSFELQEGDVISARGYGRSKVLAVEGRTKKEKWRISVGVLK</sequence>
<evidence type="ECO:0000259" key="2">
    <source>
        <dbReference type="SMART" id="SM00363"/>
    </source>
</evidence>
<dbReference type="InterPro" id="IPR012677">
    <property type="entry name" value="Nucleotide-bd_a/b_plait_sf"/>
</dbReference>
<dbReference type="SMART" id="SM00363">
    <property type="entry name" value="S4"/>
    <property type="match status" value="1"/>
</dbReference>
<dbReference type="InterPro" id="IPR002942">
    <property type="entry name" value="S4_RNA-bd"/>
</dbReference>
<keyword evidence="1" id="KW-0694">RNA-binding</keyword>
<dbReference type="Gene3D" id="3.10.290.10">
    <property type="entry name" value="RNA-binding S4 domain"/>
    <property type="match status" value="1"/>
</dbReference>
<dbReference type="Gene3D" id="3.30.1370.160">
    <property type="match status" value="1"/>
</dbReference>
<dbReference type="InterPro" id="IPR040591">
    <property type="entry name" value="RqcP2_RBD"/>
</dbReference>
<dbReference type="PANTHER" id="PTHR13633">
    <property type="entry name" value="MITOCHONDRIAL TRANSCRIPTION RESCUE FACTOR 1"/>
    <property type="match status" value="1"/>
</dbReference>
<name>A0ABW5RWR5_9BACI</name>
<feature type="domain" description="RNA-binding S4" evidence="2">
    <location>
        <begin position="182"/>
        <end position="244"/>
    </location>
</feature>
<keyword evidence="4" id="KW-1185">Reference proteome</keyword>
<dbReference type="EMBL" id="JBHUMF010000031">
    <property type="protein sequence ID" value="MFD2682904.1"/>
    <property type="molecule type" value="Genomic_DNA"/>
</dbReference>
<protein>
    <submittedName>
        <fullName evidence="3">RNA-binding protein</fullName>
    </submittedName>
</protein>
<comment type="caution">
    <text evidence="3">The sequence shown here is derived from an EMBL/GenBank/DDBJ whole genome shotgun (WGS) entry which is preliminary data.</text>
</comment>
<dbReference type="InterPro" id="IPR048443">
    <property type="entry name" value="RqcP2_N"/>
</dbReference>